<dbReference type="STRING" id="2070753.A0A3A2ZLX3"/>
<sequence length="300" mass="33842">MEEQGSSVPNEALSFLDRAINPAILPSSPPRRLSVKFNLEPSVDTIESSWRNIPRQSSVKMHKQVYETFTREEVTDTMLDEAAKLFSEHYGTWGEHSHSPGKPVKLSGRRLREEYLPDSSASYHARVTVDGNLAGSAFACRWKHDNKTICWVTQLVVHRDYREHGLAAGILRSLRSDEDDVYGIMSSHPVACLAAARSFGRNIEDVSLDFVRANAEMIMRASPISYVREARLRGPLFDPGDQTEIVSGVDTQFFIDHEEPLEALSTVKETCEWPLGDLPDGYEYLLIVPSKYRRSKSLIT</sequence>
<keyword evidence="2" id="KW-1185">Reference proteome</keyword>
<protein>
    <recommendedName>
        <fullName evidence="3">N-acetyltransferase domain-containing protein</fullName>
    </recommendedName>
</protein>
<dbReference type="SUPFAM" id="SSF55729">
    <property type="entry name" value="Acyl-CoA N-acyltransferases (Nat)"/>
    <property type="match status" value="1"/>
</dbReference>
<gene>
    <name evidence="1" type="ORF">PHISCL_05290</name>
</gene>
<dbReference type="EMBL" id="MVGC01000171">
    <property type="protein sequence ID" value="RJE22387.1"/>
    <property type="molecule type" value="Genomic_DNA"/>
</dbReference>
<dbReference type="AlphaFoldDB" id="A0A3A2ZLX3"/>
<reference evidence="2" key="1">
    <citation type="submission" date="2017-02" db="EMBL/GenBank/DDBJ databases">
        <authorList>
            <person name="Tafer H."/>
            <person name="Lopandic K."/>
        </authorList>
    </citation>
    <scope>NUCLEOTIDE SEQUENCE [LARGE SCALE GENOMIC DNA]</scope>
    <source>
        <strain evidence="2">CBS 366.77</strain>
    </source>
</reference>
<proteinExistence type="predicted"/>
<evidence type="ECO:0000313" key="2">
    <source>
        <dbReference type="Proteomes" id="UP000266188"/>
    </source>
</evidence>
<dbReference type="Proteomes" id="UP000266188">
    <property type="component" value="Unassembled WGS sequence"/>
</dbReference>
<organism evidence="1 2">
    <name type="scientific">Aspergillus sclerotialis</name>
    <dbReference type="NCBI Taxonomy" id="2070753"/>
    <lineage>
        <taxon>Eukaryota</taxon>
        <taxon>Fungi</taxon>
        <taxon>Dikarya</taxon>
        <taxon>Ascomycota</taxon>
        <taxon>Pezizomycotina</taxon>
        <taxon>Eurotiomycetes</taxon>
        <taxon>Eurotiomycetidae</taxon>
        <taxon>Eurotiales</taxon>
        <taxon>Aspergillaceae</taxon>
        <taxon>Aspergillus</taxon>
        <taxon>Aspergillus subgen. Polypaecilum</taxon>
    </lineage>
</organism>
<dbReference type="InterPro" id="IPR016181">
    <property type="entry name" value="Acyl_CoA_acyltransferase"/>
</dbReference>
<evidence type="ECO:0008006" key="3">
    <source>
        <dbReference type="Google" id="ProtNLM"/>
    </source>
</evidence>
<comment type="caution">
    <text evidence="1">The sequence shown here is derived from an EMBL/GenBank/DDBJ whole genome shotgun (WGS) entry which is preliminary data.</text>
</comment>
<dbReference type="OrthoDB" id="2019666at2759"/>
<accession>A0A3A2ZLX3</accession>
<evidence type="ECO:0000313" key="1">
    <source>
        <dbReference type="EMBL" id="RJE22387.1"/>
    </source>
</evidence>
<dbReference type="Gene3D" id="3.40.630.30">
    <property type="match status" value="1"/>
</dbReference>
<name>A0A3A2ZLX3_9EURO</name>